<organism evidence="1 2">
    <name type="scientific">Handelsmanbacteria sp. (strain RIFCSPLOWO2_12_FULL_64_10)</name>
    <dbReference type="NCBI Taxonomy" id="1817868"/>
    <lineage>
        <taxon>Bacteria</taxon>
        <taxon>Candidatus Handelsmaniibacteriota</taxon>
    </lineage>
</organism>
<evidence type="ECO:0000313" key="2">
    <source>
        <dbReference type="Proteomes" id="UP000178606"/>
    </source>
</evidence>
<comment type="caution">
    <text evidence="1">The sequence shown here is derived from an EMBL/GenBank/DDBJ whole genome shotgun (WGS) entry which is preliminary data.</text>
</comment>
<dbReference type="Proteomes" id="UP000178606">
    <property type="component" value="Unassembled WGS sequence"/>
</dbReference>
<gene>
    <name evidence="1" type="ORF">A3F84_23845</name>
</gene>
<dbReference type="AlphaFoldDB" id="A0A1F6D2J7"/>
<reference evidence="1 2" key="1">
    <citation type="journal article" date="2016" name="Nat. Commun.">
        <title>Thousands of microbial genomes shed light on interconnected biogeochemical processes in an aquifer system.</title>
        <authorList>
            <person name="Anantharaman K."/>
            <person name="Brown C.T."/>
            <person name="Hug L.A."/>
            <person name="Sharon I."/>
            <person name="Castelle C.J."/>
            <person name="Probst A.J."/>
            <person name="Thomas B.C."/>
            <person name="Singh A."/>
            <person name="Wilkins M.J."/>
            <person name="Karaoz U."/>
            <person name="Brodie E.L."/>
            <person name="Williams K.H."/>
            <person name="Hubbard S.S."/>
            <person name="Banfield J.F."/>
        </authorList>
    </citation>
    <scope>NUCLEOTIDE SEQUENCE [LARGE SCALE GENOMIC DNA]</scope>
    <source>
        <strain evidence="2">RIFCSPLOWO2_12_FULL_64_10</strain>
    </source>
</reference>
<accession>A0A1F6D2J7</accession>
<evidence type="ECO:0000313" key="1">
    <source>
        <dbReference type="EMBL" id="OGG55646.1"/>
    </source>
</evidence>
<protein>
    <submittedName>
        <fullName evidence="1">Uncharacterized protein</fullName>
    </submittedName>
</protein>
<sequence>MNLVNIATLPTAVENAKTPATDFIRALRQLPSLSGDDRLKLLRTLNKGQDEVDALRTQGELGVTVQLNEVVVKDAHEGFFGGAGEIYTVSWLLDGSGKTAEFKSKVFTGINDGDRLPLGGGGMLLGYIKNPRWFIDMHAVVMESDSDIRGVGDAIAKAKQESGWDELVKQLGVIGALDPTKISQAINVVGLLADLVSFFLKQNGDDHVATIHDFYLEQQVFGAGRHPEPTIVPPPHRTTFQDVETSYTITLSTV</sequence>
<name>A0A1F6D2J7_HANXR</name>
<dbReference type="EMBL" id="MFKF01000064">
    <property type="protein sequence ID" value="OGG55646.1"/>
    <property type="molecule type" value="Genomic_DNA"/>
</dbReference>
<proteinExistence type="predicted"/>